<dbReference type="PANTHER" id="PTHR30036:SF7">
    <property type="entry name" value="ABC TRANSPORTER PERIPLASMIC-BINDING PROTEIN YPHF"/>
    <property type="match status" value="1"/>
</dbReference>
<evidence type="ECO:0000313" key="6">
    <source>
        <dbReference type="Proteomes" id="UP000585665"/>
    </source>
</evidence>
<keyword evidence="6" id="KW-1185">Reference proteome</keyword>
<dbReference type="InterPro" id="IPR028082">
    <property type="entry name" value="Peripla_BP_I"/>
</dbReference>
<dbReference type="PANTHER" id="PTHR30036">
    <property type="entry name" value="D-XYLOSE-BINDING PERIPLASMIC PROTEIN"/>
    <property type="match status" value="1"/>
</dbReference>
<dbReference type="Pfam" id="PF13407">
    <property type="entry name" value="Peripla_BP_4"/>
    <property type="match status" value="1"/>
</dbReference>
<comment type="caution">
    <text evidence="5">The sequence shown here is derived from an EMBL/GenBank/DDBJ whole genome shotgun (WGS) entry which is preliminary data.</text>
</comment>
<dbReference type="InterPro" id="IPR050555">
    <property type="entry name" value="Bact_Solute-Bind_Prot2"/>
</dbReference>
<feature type="signal peptide" evidence="3">
    <location>
        <begin position="1"/>
        <end position="31"/>
    </location>
</feature>
<dbReference type="InterPro" id="IPR025997">
    <property type="entry name" value="SBP_2_dom"/>
</dbReference>
<organism evidence="5 6">
    <name type="scientific">Ameyamaea chiangmaiensis</name>
    <dbReference type="NCBI Taxonomy" id="442969"/>
    <lineage>
        <taxon>Bacteria</taxon>
        <taxon>Pseudomonadati</taxon>
        <taxon>Pseudomonadota</taxon>
        <taxon>Alphaproteobacteria</taxon>
        <taxon>Acetobacterales</taxon>
        <taxon>Acetobacteraceae</taxon>
        <taxon>Ameyamaea</taxon>
    </lineage>
</organism>
<proteinExistence type="inferred from homology"/>
<feature type="chain" id="PRO_5032792870" evidence="3">
    <location>
        <begin position="32"/>
        <end position="352"/>
    </location>
</feature>
<gene>
    <name evidence="5" type="ORF">HUK82_05165</name>
</gene>
<feature type="domain" description="Periplasmic binding protein" evidence="4">
    <location>
        <begin position="53"/>
        <end position="309"/>
    </location>
</feature>
<evidence type="ECO:0000259" key="4">
    <source>
        <dbReference type="Pfam" id="PF13407"/>
    </source>
</evidence>
<dbReference type="GO" id="GO:0030246">
    <property type="term" value="F:carbohydrate binding"/>
    <property type="evidence" value="ECO:0007669"/>
    <property type="project" value="TreeGrafter"/>
</dbReference>
<dbReference type="Proteomes" id="UP000585665">
    <property type="component" value="Unassembled WGS sequence"/>
</dbReference>
<protein>
    <submittedName>
        <fullName evidence="5">Autoinducer 2 ABC transporter substrate-binding protein</fullName>
    </submittedName>
</protein>
<dbReference type="CDD" id="cd20001">
    <property type="entry name" value="PBP1_LsrB_Quorum_Sensing-like"/>
    <property type="match status" value="1"/>
</dbReference>
<evidence type="ECO:0000256" key="3">
    <source>
        <dbReference type="SAM" id="SignalP"/>
    </source>
</evidence>
<keyword evidence="3" id="KW-0732">Signal</keyword>
<name>A0A850PDD2_9PROT</name>
<comment type="subcellular location">
    <subcellularLocation>
        <location evidence="1">Periplasm</location>
    </subcellularLocation>
</comment>
<evidence type="ECO:0000256" key="1">
    <source>
        <dbReference type="ARBA" id="ARBA00004418"/>
    </source>
</evidence>
<dbReference type="GO" id="GO:0030288">
    <property type="term" value="C:outer membrane-bounded periplasmic space"/>
    <property type="evidence" value="ECO:0007669"/>
    <property type="project" value="TreeGrafter"/>
</dbReference>
<dbReference type="Gene3D" id="3.40.50.2300">
    <property type="match status" value="2"/>
</dbReference>
<evidence type="ECO:0000256" key="2">
    <source>
        <dbReference type="ARBA" id="ARBA00007639"/>
    </source>
</evidence>
<dbReference type="SUPFAM" id="SSF53822">
    <property type="entry name" value="Periplasmic binding protein-like I"/>
    <property type="match status" value="1"/>
</dbReference>
<dbReference type="EMBL" id="JABXXR010000022">
    <property type="protein sequence ID" value="NVN39952.1"/>
    <property type="molecule type" value="Genomic_DNA"/>
</dbReference>
<accession>A0A850PDD2</accession>
<reference evidence="5 6" key="1">
    <citation type="submission" date="2020-06" db="EMBL/GenBank/DDBJ databases">
        <title>Description of novel acetic acid bacteria.</title>
        <authorList>
            <person name="Sombolestani A."/>
        </authorList>
    </citation>
    <scope>NUCLEOTIDE SEQUENCE [LARGE SCALE GENOMIC DNA]</scope>
    <source>
        <strain evidence="5 6">LMG 27010</strain>
    </source>
</reference>
<sequence>MITLTRRGFSGLLAAGAVGLTPLLRASVARAAPFDTSKVPSGLGAKDTKKYVIATVVKVDGIAWFDRMRVGVKQFGADQGHDTWMVGPSQADAAAQVQIIENLIAQGVDAICIVPFSVEAVEPVLQKARDRGIVVISHEASNLQATDYDIEAFDNHAYGAKLMDNLARQMGGEGKYIATVGSLTSQSQNEWIDGAVAYQEKNFPKMRQVARRIETYDDATTDYNKLKEVLTTYPDLRGILGAPMPTSAGAGRLIAERNLKGKLFFAGTGLVSVAGQYLKDGDIAYIQFWDPAIAGYAMNLLAVMALAKKPIKPGLDLGLEGYHNLKAAGRDTLLVGEGWVGVTKDNLGAYNF</sequence>
<dbReference type="AlphaFoldDB" id="A0A850PDD2"/>
<comment type="similarity">
    <text evidence="2">Belongs to the bacterial solute-binding protein 2 family.</text>
</comment>
<evidence type="ECO:0000313" key="5">
    <source>
        <dbReference type="EMBL" id="NVN39952.1"/>
    </source>
</evidence>
<dbReference type="RefSeq" id="WP_176612928.1">
    <property type="nucleotide sequence ID" value="NZ_JABXXR010000022.1"/>
</dbReference>